<evidence type="ECO:0000313" key="1">
    <source>
        <dbReference type="Proteomes" id="UP000189705"/>
    </source>
</evidence>
<accession>A0A1U7S3I1</accession>
<dbReference type="PANTHER" id="PTHR47620:SF1">
    <property type="entry name" value="GENE, 34066-RELATED"/>
    <property type="match status" value="1"/>
</dbReference>
<dbReference type="eggNOG" id="ENOG502S75F">
    <property type="taxonomic scope" value="Eukaryota"/>
</dbReference>
<dbReference type="GeneID" id="102382743"/>
<dbReference type="AlphaFoldDB" id="A0A1U7S3I1"/>
<reference evidence="2" key="1">
    <citation type="submission" date="2025-08" db="UniProtKB">
        <authorList>
            <consortium name="RefSeq"/>
        </authorList>
    </citation>
    <scope>IDENTIFICATION</scope>
</reference>
<dbReference type="InParanoid" id="A0A1U7S3I1"/>
<dbReference type="RefSeq" id="XP_006028593.1">
    <property type="nucleotide sequence ID" value="XM_006028531.2"/>
</dbReference>
<dbReference type="CTD" id="109322614"/>
<dbReference type="KEGG" id="asn:102382743"/>
<sequence>MLTLRGLVKGAPLRPEEKWKPLDNPRNRDLFFRTLQAYFSGRDLRNFPGTFSLNNDGSKPVTFYSDPIASAFADYEERKNSFPKYLRG</sequence>
<organism evidence="1 2">
    <name type="scientific">Alligator sinensis</name>
    <name type="common">Chinese alligator</name>
    <dbReference type="NCBI Taxonomy" id="38654"/>
    <lineage>
        <taxon>Eukaryota</taxon>
        <taxon>Metazoa</taxon>
        <taxon>Chordata</taxon>
        <taxon>Craniata</taxon>
        <taxon>Vertebrata</taxon>
        <taxon>Euteleostomi</taxon>
        <taxon>Archelosauria</taxon>
        <taxon>Archosauria</taxon>
        <taxon>Crocodylia</taxon>
        <taxon>Alligatoridae</taxon>
        <taxon>Alligatorinae</taxon>
        <taxon>Alligator</taxon>
    </lineage>
</organism>
<dbReference type="Proteomes" id="UP000189705">
    <property type="component" value="Unplaced"/>
</dbReference>
<keyword evidence="1" id="KW-1185">Reference proteome</keyword>
<dbReference type="PANTHER" id="PTHR47620">
    <property type="entry name" value="CHROMOSOME 2 OPEN READING FRAME 66"/>
    <property type="match status" value="1"/>
</dbReference>
<dbReference type="STRING" id="38654.A0A1U7S3I1"/>
<gene>
    <name evidence="2" type="primary">CUNH2orf66</name>
</gene>
<name>A0A1U7S3I1_ALLSI</name>
<evidence type="ECO:0000313" key="2">
    <source>
        <dbReference type="RefSeq" id="XP_006028593.1"/>
    </source>
</evidence>
<protein>
    <submittedName>
        <fullName evidence="2">Uncharacterized protein C2orf66 homolog</fullName>
    </submittedName>
</protein>
<proteinExistence type="predicted"/>
<dbReference type="Pfam" id="PF15846">
    <property type="entry name" value="DUF4720"/>
    <property type="match status" value="1"/>
</dbReference>
<dbReference type="InterPro" id="IPR031699">
    <property type="entry name" value="DUF4720"/>
</dbReference>
<dbReference type="OrthoDB" id="9882381at2759"/>